<organism evidence="2 3">
    <name type="scientific">Negadavirga shengliensis</name>
    <dbReference type="NCBI Taxonomy" id="1389218"/>
    <lineage>
        <taxon>Bacteria</taxon>
        <taxon>Pseudomonadati</taxon>
        <taxon>Bacteroidota</taxon>
        <taxon>Cytophagia</taxon>
        <taxon>Cytophagales</taxon>
        <taxon>Cyclobacteriaceae</taxon>
        <taxon>Negadavirga</taxon>
    </lineage>
</organism>
<dbReference type="GO" id="GO:0016787">
    <property type="term" value="F:hydrolase activity"/>
    <property type="evidence" value="ECO:0007669"/>
    <property type="project" value="UniProtKB-KW"/>
</dbReference>
<dbReference type="Proteomes" id="UP001595818">
    <property type="component" value="Unassembled WGS sequence"/>
</dbReference>
<proteinExistence type="predicted"/>
<dbReference type="Gene3D" id="3.60.110.10">
    <property type="entry name" value="Carbon-nitrogen hydrolase"/>
    <property type="match status" value="1"/>
</dbReference>
<gene>
    <name evidence="2" type="ORF">ACFPFU_10185</name>
</gene>
<comment type="caution">
    <text evidence="2">The sequence shown here is derived from an EMBL/GenBank/DDBJ whole genome shotgun (WGS) entry which is preliminary data.</text>
</comment>
<keyword evidence="2" id="KW-0378">Hydrolase</keyword>
<dbReference type="EMBL" id="JBHSJJ010000005">
    <property type="protein sequence ID" value="MFC4872058.1"/>
    <property type="molecule type" value="Genomic_DNA"/>
</dbReference>
<feature type="domain" description="CN hydrolase" evidence="1">
    <location>
        <begin position="45"/>
        <end position="178"/>
    </location>
</feature>
<dbReference type="InterPro" id="IPR036526">
    <property type="entry name" value="C-N_Hydrolase_sf"/>
</dbReference>
<evidence type="ECO:0000313" key="3">
    <source>
        <dbReference type="Proteomes" id="UP001595818"/>
    </source>
</evidence>
<dbReference type="SUPFAM" id="SSF56317">
    <property type="entry name" value="Carbon-nitrogen hydrolase"/>
    <property type="match status" value="1"/>
</dbReference>
<dbReference type="InterPro" id="IPR003010">
    <property type="entry name" value="C-N_Hydrolase"/>
</dbReference>
<protein>
    <submittedName>
        <fullName evidence="2">Carbon-nitrogen hydrolase family protein</fullName>
    </submittedName>
</protein>
<dbReference type="PANTHER" id="PTHR23088:SF27">
    <property type="entry name" value="DEAMINATED GLUTATHIONE AMIDASE"/>
    <property type="match status" value="1"/>
</dbReference>
<dbReference type="PROSITE" id="PS50263">
    <property type="entry name" value="CN_HYDROLASE"/>
    <property type="match status" value="1"/>
</dbReference>
<dbReference type="RefSeq" id="WP_377064119.1">
    <property type="nucleotide sequence ID" value="NZ_JBHSJJ010000005.1"/>
</dbReference>
<accession>A0ABV9T037</accession>
<keyword evidence="3" id="KW-1185">Reference proteome</keyword>
<reference evidence="3" key="1">
    <citation type="journal article" date="2019" name="Int. J. Syst. Evol. Microbiol.">
        <title>The Global Catalogue of Microorganisms (GCM) 10K type strain sequencing project: providing services to taxonomists for standard genome sequencing and annotation.</title>
        <authorList>
            <consortium name="The Broad Institute Genomics Platform"/>
            <consortium name="The Broad Institute Genome Sequencing Center for Infectious Disease"/>
            <person name="Wu L."/>
            <person name="Ma J."/>
        </authorList>
    </citation>
    <scope>NUCLEOTIDE SEQUENCE [LARGE SCALE GENOMIC DNA]</scope>
    <source>
        <strain evidence="3">CGMCC 4.7466</strain>
    </source>
</reference>
<dbReference type="PANTHER" id="PTHR23088">
    <property type="entry name" value="NITRILASE-RELATED"/>
    <property type="match status" value="1"/>
</dbReference>
<dbReference type="Pfam" id="PF00795">
    <property type="entry name" value="CN_hydrolase"/>
    <property type="match status" value="1"/>
</dbReference>
<dbReference type="PROSITE" id="PS51257">
    <property type="entry name" value="PROKAR_LIPOPROTEIN"/>
    <property type="match status" value="1"/>
</dbReference>
<name>A0ABV9T037_9BACT</name>
<evidence type="ECO:0000259" key="1">
    <source>
        <dbReference type="PROSITE" id="PS50263"/>
    </source>
</evidence>
<sequence length="178" mass="19930">MIRVSLIFVLVMLVSCQGDDVIVQSLFDLSGAPLHYDDSKATKFLNVATVSIHASREKDTNLAKIKAISREILSQHPETELLLFGETVLGWYIDENDPESYQRTIAESIPGPSTDAIAFLADSLNVHIVFGMTELQGDKLYNAQVYVNKEGNIEAIHRKVNLTPEDKKKWHYTGIKDP</sequence>
<evidence type="ECO:0000313" key="2">
    <source>
        <dbReference type="EMBL" id="MFC4872058.1"/>
    </source>
</evidence>
<dbReference type="CDD" id="cd07197">
    <property type="entry name" value="nitrilase"/>
    <property type="match status" value="1"/>
</dbReference>